<proteinExistence type="predicted"/>
<protein>
    <submittedName>
        <fullName evidence="1">Uncharacterized protein</fullName>
    </submittedName>
</protein>
<sequence length="384" mass="42203">MSRGCLRRGSSVSEESEKDKAEPEASESLIPPTHTAGETLAASTPRDISQISREERQSCYKKNAFKIPKLKTKNHNPFFRSPSSSSTTTTMIVTRFLIFLFISTVVNSTFNLPKSDMNLLEFPLNLEFFEAEYFLFGSMGKGLDTIEPDLAAGGPPPIGTQQANLSLLVRDIITQFGYQEIGHIRAIKKIVQGFSRPLLNLSADSFATVMNAAFEIPLSPPFDPYANDINYLISCYVIPYVGLTGYVGANPKLRSPISRKLVAGLLGVESGQDAVIRSLLYERANEKVVPYETTVAEFTQKISQLWDKLGNSGLKDEGLKVPIELGAEKKIQGNVLAGDEDSLAYGRTPQEILRIVYGTGDEHAPGGFYPNGGNGVIAKRYYKR</sequence>
<dbReference type="Proteomes" id="UP001056120">
    <property type="component" value="Linkage Group LG05"/>
</dbReference>
<reference evidence="1 2" key="2">
    <citation type="journal article" date="2022" name="Mol. Ecol. Resour.">
        <title>The genomes of chicory, endive, great burdock and yacon provide insights into Asteraceae paleo-polyploidization history and plant inulin production.</title>
        <authorList>
            <person name="Fan W."/>
            <person name="Wang S."/>
            <person name="Wang H."/>
            <person name="Wang A."/>
            <person name="Jiang F."/>
            <person name="Liu H."/>
            <person name="Zhao H."/>
            <person name="Xu D."/>
            <person name="Zhang Y."/>
        </authorList>
    </citation>
    <scope>NUCLEOTIDE SEQUENCE [LARGE SCALE GENOMIC DNA]</scope>
    <source>
        <strain evidence="2">cv. Yunnan</strain>
        <tissue evidence="1">Leaves</tissue>
    </source>
</reference>
<accession>A0ACB9J743</accession>
<dbReference type="EMBL" id="CM042022">
    <property type="protein sequence ID" value="KAI3816004.1"/>
    <property type="molecule type" value="Genomic_DNA"/>
</dbReference>
<name>A0ACB9J743_9ASTR</name>
<comment type="caution">
    <text evidence="1">The sequence shown here is derived from an EMBL/GenBank/DDBJ whole genome shotgun (WGS) entry which is preliminary data.</text>
</comment>
<keyword evidence="2" id="KW-1185">Reference proteome</keyword>
<organism evidence="1 2">
    <name type="scientific">Smallanthus sonchifolius</name>
    <dbReference type="NCBI Taxonomy" id="185202"/>
    <lineage>
        <taxon>Eukaryota</taxon>
        <taxon>Viridiplantae</taxon>
        <taxon>Streptophyta</taxon>
        <taxon>Embryophyta</taxon>
        <taxon>Tracheophyta</taxon>
        <taxon>Spermatophyta</taxon>
        <taxon>Magnoliopsida</taxon>
        <taxon>eudicotyledons</taxon>
        <taxon>Gunneridae</taxon>
        <taxon>Pentapetalae</taxon>
        <taxon>asterids</taxon>
        <taxon>campanulids</taxon>
        <taxon>Asterales</taxon>
        <taxon>Asteraceae</taxon>
        <taxon>Asteroideae</taxon>
        <taxon>Heliantheae alliance</taxon>
        <taxon>Millerieae</taxon>
        <taxon>Smallanthus</taxon>
    </lineage>
</organism>
<evidence type="ECO:0000313" key="1">
    <source>
        <dbReference type="EMBL" id="KAI3816004.1"/>
    </source>
</evidence>
<evidence type="ECO:0000313" key="2">
    <source>
        <dbReference type="Proteomes" id="UP001056120"/>
    </source>
</evidence>
<reference evidence="2" key="1">
    <citation type="journal article" date="2022" name="Mol. Ecol. Resour.">
        <title>The genomes of chicory, endive, great burdock and yacon provide insights into Asteraceae palaeo-polyploidization history and plant inulin production.</title>
        <authorList>
            <person name="Fan W."/>
            <person name="Wang S."/>
            <person name="Wang H."/>
            <person name="Wang A."/>
            <person name="Jiang F."/>
            <person name="Liu H."/>
            <person name="Zhao H."/>
            <person name="Xu D."/>
            <person name="Zhang Y."/>
        </authorList>
    </citation>
    <scope>NUCLEOTIDE SEQUENCE [LARGE SCALE GENOMIC DNA]</scope>
    <source>
        <strain evidence="2">cv. Yunnan</strain>
    </source>
</reference>
<gene>
    <name evidence="1" type="ORF">L1987_15688</name>
</gene>